<gene>
    <name evidence="1" type="ORF">NYPRO_LOCUS25056</name>
</gene>
<name>A0A811ZTP5_NYCPR</name>
<evidence type="ECO:0000313" key="2">
    <source>
        <dbReference type="Proteomes" id="UP000645828"/>
    </source>
</evidence>
<dbReference type="AlphaFoldDB" id="A0A811ZTP5"/>
<sequence length="146" mass="16108">MTQTWALPLWRCQSCEGDSCVNRGSKSIMSNPGNMSLFHPQTRRAHDHTDGHGWNCAGHRANLWVPAFSSLEEGEKTWPLQTISRSLEKLVEWTVCSTDSGHVTVVWISEDGESRGRACLSPAGGKSQNGGDHDLCHTLGHPLHIH</sequence>
<evidence type="ECO:0000313" key="1">
    <source>
        <dbReference type="EMBL" id="CAD7692262.1"/>
    </source>
</evidence>
<accession>A0A811ZTP5</accession>
<comment type="caution">
    <text evidence="1">The sequence shown here is derived from an EMBL/GenBank/DDBJ whole genome shotgun (WGS) entry which is preliminary data.</text>
</comment>
<keyword evidence="2" id="KW-1185">Reference proteome</keyword>
<proteinExistence type="predicted"/>
<organism evidence="1 2">
    <name type="scientific">Nyctereutes procyonoides</name>
    <name type="common">Raccoon dog</name>
    <name type="synonym">Canis procyonoides</name>
    <dbReference type="NCBI Taxonomy" id="34880"/>
    <lineage>
        <taxon>Eukaryota</taxon>
        <taxon>Metazoa</taxon>
        <taxon>Chordata</taxon>
        <taxon>Craniata</taxon>
        <taxon>Vertebrata</taxon>
        <taxon>Euteleostomi</taxon>
        <taxon>Mammalia</taxon>
        <taxon>Eutheria</taxon>
        <taxon>Laurasiatheria</taxon>
        <taxon>Carnivora</taxon>
        <taxon>Caniformia</taxon>
        <taxon>Canidae</taxon>
        <taxon>Nyctereutes</taxon>
    </lineage>
</organism>
<protein>
    <submittedName>
        <fullName evidence="1">(raccoon dog) hypothetical protein</fullName>
    </submittedName>
</protein>
<dbReference type="EMBL" id="CAJHUB010000775">
    <property type="protein sequence ID" value="CAD7692262.1"/>
    <property type="molecule type" value="Genomic_DNA"/>
</dbReference>
<dbReference type="Proteomes" id="UP000645828">
    <property type="component" value="Unassembled WGS sequence"/>
</dbReference>
<reference evidence="1" key="1">
    <citation type="submission" date="2020-12" db="EMBL/GenBank/DDBJ databases">
        <authorList>
            <consortium name="Molecular Ecology Group"/>
        </authorList>
    </citation>
    <scope>NUCLEOTIDE SEQUENCE</scope>
    <source>
        <strain evidence="1">TBG_1078</strain>
    </source>
</reference>